<dbReference type="Pfam" id="PF02515">
    <property type="entry name" value="CoA_transf_3"/>
    <property type="match status" value="1"/>
</dbReference>
<dbReference type="InterPro" id="IPR023606">
    <property type="entry name" value="CoA-Trfase_III_dom_1_sf"/>
</dbReference>
<dbReference type="PANTHER" id="PTHR48207:SF3">
    <property type="entry name" value="SUCCINATE--HYDROXYMETHYLGLUTARATE COA-TRANSFERASE"/>
    <property type="match status" value="1"/>
</dbReference>
<dbReference type="InterPro" id="IPR050483">
    <property type="entry name" value="CoA-transferase_III_domain"/>
</dbReference>
<dbReference type="PANTHER" id="PTHR48207">
    <property type="entry name" value="SUCCINATE--HYDROXYMETHYLGLUTARATE COA-TRANSFERASE"/>
    <property type="match status" value="1"/>
</dbReference>
<name>A0A9E5MM09_9GAMM</name>
<evidence type="ECO:0000256" key="1">
    <source>
        <dbReference type="ARBA" id="ARBA00022679"/>
    </source>
</evidence>
<dbReference type="Gene3D" id="3.40.50.10540">
    <property type="entry name" value="Crotonobetainyl-coa:carnitine coa-transferase, domain 1"/>
    <property type="match status" value="1"/>
</dbReference>
<dbReference type="RefSeq" id="WP_167185926.1">
    <property type="nucleotide sequence ID" value="NZ_JAAONZ010000006.1"/>
</dbReference>
<gene>
    <name evidence="2" type="ORF">G8770_10530</name>
</gene>
<evidence type="ECO:0000313" key="2">
    <source>
        <dbReference type="EMBL" id="NHO65978.1"/>
    </source>
</evidence>
<dbReference type="AlphaFoldDB" id="A0A9E5MM09"/>
<evidence type="ECO:0000313" key="3">
    <source>
        <dbReference type="Proteomes" id="UP000787472"/>
    </source>
</evidence>
<keyword evidence="1 2" id="KW-0808">Transferase</keyword>
<reference evidence="2" key="1">
    <citation type="submission" date="2020-03" db="EMBL/GenBank/DDBJ databases">
        <authorList>
            <person name="Guo F."/>
        </authorList>
    </citation>
    <scope>NUCLEOTIDE SEQUENCE</scope>
    <source>
        <strain evidence="2">JCM 30134</strain>
    </source>
</reference>
<dbReference type="EMBL" id="JAAONZ010000006">
    <property type="protein sequence ID" value="NHO65978.1"/>
    <property type="molecule type" value="Genomic_DNA"/>
</dbReference>
<proteinExistence type="predicted"/>
<organism evidence="2 3">
    <name type="scientific">Pseudomaricurvus hydrocarbonicus</name>
    <dbReference type="NCBI Taxonomy" id="1470433"/>
    <lineage>
        <taxon>Bacteria</taxon>
        <taxon>Pseudomonadati</taxon>
        <taxon>Pseudomonadota</taxon>
        <taxon>Gammaproteobacteria</taxon>
        <taxon>Cellvibrionales</taxon>
        <taxon>Cellvibrionaceae</taxon>
        <taxon>Pseudomaricurvus</taxon>
    </lineage>
</organism>
<accession>A0A9E5MM09</accession>
<comment type="caution">
    <text evidence="2">The sequence shown here is derived from an EMBL/GenBank/DDBJ whole genome shotgun (WGS) entry which is preliminary data.</text>
</comment>
<dbReference type="SUPFAM" id="SSF89796">
    <property type="entry name" value="CoA-transferase family III (CaiB/BaiF)"/>
    <property type="match status" value="1"/>
</dbReference>
<dbReference type="GO" id="GO:0008410">
    <property type="term" value="F:CoA-transferase activity"/>
    <property type="evidence" value="ECO:0007669"/>
    <property type="project" value="TreeGrafter"/>
</dbReference>
<protein>
    <submittedName>
        <fullName evidence="2">CoA transferase</fullName>
    </submittedName>
</protein>
<dbReference type="Proteomes" id="UP000787472">
    <property type="component" value="Unassembled WGS sequence"/>
</dbReference>
<sequence>MTERDAQAWEGPLTGIRVLDFTRVLAGPSASLALADLGAEVIKIEPPGNGDETRTFPPFRAGESHYFLSINRGKKSIVIDLKTEEGLVLAKELAGKCDVLIENYRPGVMDRLGLGYEVLSELNPGLIYCSISGFGMDGPLRDRPSFDIVLQALSGALSVNGEPDSLPTKMGIPLGDLIGGINGPIGILAALHERNRTGKGRIIDVSLLDGMLGMLGYLAQMAFFTGEDPNPQGSQHQNLVPYGAFTARDGSIIIACLTNSFWGRICQALEQPELSHDTRFDSLEKRRDRRDQVNAIVSAFTSQKSVQELVDIFTAHQVPNAPILGIQEALSQPQAVARNMVVETEHQTLGKIPIVNRPIKFPGSEQPVPSAPPVLGQNTDQVLRDVLGLTPERIQALRASRTVD</sequence>
<dbReference type="Gene3D" id="3.30.1540.10">
    <property type="entry name" value="formyl-coa transferase, domain 3"/>
    <property type="match status" value="1"/>
</dbReference>
<dbReference type="InterPro" id="IPR044855">
    <property type="entry name" value="CoA-Trfase_III_dom3_sf"/>
</dbReference>
<keyword evidence="3" id="KW-1185">Reference proteome</keyword>
<dbReference type="InterPro" id="IPR003673">
    <property type="entry name" value="CoA-Trfase_fam_III"/>
</dbReference>